<gene>
    <name evidence="4" type="primary">oadA</name>
    <name evidence="4" type="ordered locus">MEALZ_2340</name>
</gene>
<dbReference type="NCBIfam" id="NF006761">
    <property type="entry name" value="PRK09282.1"/>
    <property type="match status" value="1"/>
</dbReference>
<dbReference type="Gene3D" id="3.20.20.70">
    <property type="entry name" value="Aldolase class I"/>
    <property type="match status" value="1"/>
</dbReference>
<feature type="domain" description="Pyruvate carboxyltransferase" evidence="3">
    <location>
        <begin position="4"/>
        <end position="264"/>
    </location>
</feature>
<dbReference type="GO" id="GO:0004736">
    <property type="term" value="F:pyruvate carboxylase activity"/>
    <property type="evidence" value="ECO:0007669"/>
    <property type="project" value="TreeGrafter"/>
</dbReference>
<keyword evidence="5" id="KW-1185">Reference proteome</keyword>
<proteinExistence type="predicted"/>
<sequence length="608" mass="67078">MPKVHITDVILRDAHQSLIATRLRTEDMLPACEMLDNIGYWSLECWGGATFDACLRFLKEDPWERLSKLKAALPNTRLQMLLRGQNLLGYRHYSDDVVKTFIERAAANGMDVFRIFDALNDVRNLQTAIETTKATGKHAQGTLCYTTSPVHDVNSFVTLAKELSLMGCDSIAIKDMAGLLTPYAASELVKALKDTIDLPLHLHTHATSGLAEMCQIKAVEAGCEHIDTALSSWSGGTSHPPTESLVTALKGTDYDTGLDLDKLQTVNNYFAEMRKKYRRFESEFTGIDTRVHVFQVPGGMISNLANQLRERNALDRIQEVYKEIPEVRKDLGYPPLVTPTSQIVGTQAVLNVLTGKRYETITNEVKRYLQGGYGKAPAPVNESLQNRAIGKEEPIDCRPADLLKPEFEHLRSEIGHLALNDEDVLSYAMFPEVGKQFLEQRSNDNLVPEPLEIETQATDAVQKAATEFNVALHGESYHVKVTGAGPKNQSLRHFYFMVDGVPEEIVVETLDEIVLDGGTHGAVKSTISSKRRRPSSEGDVTVSMPCNILEVLVKVGQSVTAGQAVLITEAMKMETEITAPISGTVKAVHVVKGEPANPDEVLVEIEVA</sequence>
<keyword evidence="4" id="KW-0456">Lyase</keyword>
<organism evidence="4 5">
    <name type="scientific">Methylotuvimicrobium alcaliphilum (strain DSM 19304 / NCIMB 14124 / VKM B-2133 / 20Z)</name>
    <name type="common">Methylomicrobium alcaliphilum</name>
    <dbReference type="NCBI Taxonomy" id="1091494"/>
    <lineage>
        <taxon>Bacteria</taxon>
        <taxon>Pseudomonadati</taxon>
        <taxon>Pseudomonadota</taxon>
        <taxon>Gammaproteobacteria</taxon>
        <taxon>Methylococcales</taxon>
        <taxon>Methylococcaceae</taxon>
        <taxon>Methylotuvimicrobium</taxon>
    </lineage>
</organism>
<feature type="domain" description="Lipoyl-binding" evidence="2">
    <location>
        <begin position="537"/>
        <end position="606"/>
    </location>
</feature>
<evidence type="ECO:0000313" key="5">
    <source>
        <dbReference type="Proteomes" id="UP000008315"/>
    </source>
</evidence>
<dbReference type="KEGG" id="mah:MEALZ_2340"/>
<dbReference type="InterPro" id="IPR011053">
    <property type="entry name" value="Single_hybrid_motif"/>
</dbReference>
<dbReference type="GO" id="GO:0006094">
    <property type="term" value="P:gluconeogenesis"/>
    <property type="evidence" value="ECO:0007669"/>
    <property type="project" value="TreeGrafter"/>
</dbReference>
<dbReference type="GO" id="GO:0008948">
    <property type="term" value="F:oxaloacetate decarboxylase activity"/>
    <property type="evidence" value="ECO:0007669"/>
    <property type="project" value="InterPro"/>
</dbReference>
<dbReference type="InterPro" id="IPR005776">
    <property type="entry name" value="OadA"/>
</dbReference>
<dbReference type="GO" id="GO:0006814">
    <property type="term" value="P:sodium ion transport"/>
    <property type="evidence" value="ECO:0007669"/>
    <property type="project" value="InterPro"/>
</dbReference>
<accession>G4SUW2</accession>
<dbReference type="PROSITE" id="PS50968">
    <property type="entry name" value="BIOTINYL_LIPOYL"/>
    <property type="match status" value="1"/>
</dbReference>
<keyword evidence="1" id="KW-0092">Biotin</keyword>
<dbReference type="FunFam" id="2.40.50.100:FF:000003">
    <property type="entry name" value="Acetyl-CoA carboxylase biotin carboxyl carrier protein"/>
    <property type="match status" value="1"/>
</dbReference>
<dbReference type="PANTHER" id="PTHR43778">
    <property type="entry name" value="PYRUVATE CARBOXYLASE"/>
    <property type="match status" value="1"/>
</dbReference>
<dbReference type="Pfam" id="PF02436">
    <property type="entry name" value="PYC_OADA"/>
    <property type="match status" value="1"/>
</dbReference>
<name>G4SUW2_META2</name>
<dbReference type="PANTHER" id="PTHR43778:SF2">
    <property type="entry name" value="PYRUVATE CARBOXYLASE, MITOCHONDRIAL"/>
    <property type="match status" value="1"/>
</dbReference>
<dbReference type="Pfam" id="PF00682">
    <property type="entry name" value="HMGL-like"/>
    <property type="match status" value="1"/>
</dbReference>
<dbReference type="Gene3D" id="2.40.50.100">
    <property type="match status" value="1"/>
</dbReference>
<dbReference type="AlphaFoldDB" id="G4SUW2"/>
<dbReference type="InterPro" id="IPR013785">
    <property type="entry name" value="Aldolase_TIM"/>
</dbReference>
<protein>
    <submittedName>
        <fullName evidence="4">Oxaloacetate decarboxylase alpha chain</fullName>
        <ecNumber evidence="4">4.1.1.3</ecNumber>
    </submittedName>
</protein>
<dbReference type="EMBL" id="FO082060">
    <property type="protein sequence ID" value="CCE24021.1"/>
    <property type="molecule type" value="Genomic_DNA"/>
</dbReference>
<dbReference type="CDD" id="cd06850">
    <property type="entry name" value="biotinyl_domain"/>
    <property type="match status" value="1"/>
</dbReference>
<dbReference type="CDD" id="cd07937">
    <property type="entry name" value="DRE_TIM_PC_TC_5S"/>
    <property type="match status" value="1"/>
</dbReference>
<dbReference type="Proteomes" id="UP000008315">
    <property type="component" value="Chromosome"/>
</dbReference>
<evidence type="ECO:0000259" key="3">
    <source>
        <dbReference type="PROSITE" id="PS50991"/>
    </source>
</evidence>
<dbReference type="SUPFAM" id="SSF51569">
    <property type="entry name" value="Aldolase"/>
    <property type="match status" value="1"/>
</dbReference>
<evidence type="ECO:0000259" key="2">
    <source>
        <dbReference type="PROSITE" id="PS50968"/>
    </source>
</evidence>
<dbReference type="NCBIfam" id="TIGR01108">
    <property type="entry name" value="oadA"/>
    <property type="match status" value="1"/>
</dbReference>
<dbReference type="PATRIC" id="fig|271065.3.peg.2407"/>
<dbReference type="GO" id="GO:0005737">
    <property type="term" value="C:cytoplasm"/>
    <property type="evidence" value="ECO:0007669"/>
    <property type="project" value="TreeGrafter"/>
</dbReference>
<dbReference type="RefSeq" id="WP_014148802.1">
    <property type="nucleotide sequence ID" value="NC_016112.1"/>
</dbReference>
<dbReference type="InterPro" id="IPR003379">
    <property type="entry name" value="Carboxylase_cons_dom"/>
</dbReference>
<evidence type="ECO:0000313" key="4">
    <source>
        <dbReference type="EMBL" id="CCE24021.1"/>
    </source>
</evidence>
<evidence type="ECO:0000256" key="1">
    <source>
        <dbReference type="ARBA" id="ARBA00023267"/>
    </source>
</evidence>
<dbReference type="HOGENOM" id="CLU_000395_4_2_6"/>
<dbReference type="InterPro" id="IPR000089">
    <property type="entry name" value="Biotin_lipoyl"/>
</dbReference>
<dbReference type="InterPro" id="IPR055268">
    <property type="entry name" value="PCB-like"/>
</dbReference>
<dbReference type="SUPFAM" id="SSF51230">
    <property type="entry name" value="Single hybrid motif"/>
    <property type="match status" value="1"/>
</dbReference>
<dbReference type="EC" id="4.1.1.3" evidence="4"/>
<dbReference type="InterPro" id="IPR000891">
    <property type="entry name" value="PYR_CT"/>
</dbReference>
<dbReference type="SUPFAM" id="SSF89000">
    <property type="entry name" value="post-HMGL domain-like"/>
    <property type="match status" value="1"/>
</dbReference>
<dbReference type="Pfam" id="PF00364">
    <property type="entry name" value="Biotin_lipoyl"/>
    <property type="match status" value="1"/>
</dbReference>
<reference evidence="5" key="1">
    <citation type="journal article" date="2012" name="J. Bacteriol.">
        <title>Genome sequence of the haloalkaliphilic methanotrophic bacterium Methylomicrobium alcaliphilum 20Z.</title>
        <authorList>
            <person name="Vuilleumier S."/>
            <person name="Khmelenina V.N."/>
            <person name="Bringel F."/>
            <person name="Reshetnikov A.S."/>
            <person name="Lajus A."/>
            <person name="Mangenot S."/>
            <person name="Rouy Z."/>
            <person name="Op den Camp H.J."/>
            <person name="Jetten M.S."/>
            <person name="Dispirito A.A."/>
            <person name="Dunfield P."/>
            <person name="Klotz M.G."/>
            <person name="Semrau J.D."/>
            <person name="Stein L.Y."/>
            <person name="Barbe V."/>
            <person name="Medigue C."/>
            <person name="Trotsenko Y.A."/>
            <person name="Kalyuzhnaya M.G."/>
        </authorList>
    </citation>
    <scope>NUCLEOTIDE SEQUENCE [LARGE SCALE GENOMIC DNA]</scope>
    <source>
        <strain evidence="5">DSM 19304 / NCIMB 14124 / VKM B-2133 / 20Z</strain>
    </source>
</reference>
<dbReference type="STRING" id="1091494.MEALZ_2340"/>
<dbReference type="PROSITE" id="PS50991">
    <property type="entry name" value="PYR_CT"/>
    <property type="match status" value="1"/>
</dbReference>